<keyword evidence="1" id="KW-0812">Transmembrane</keyword>
<dbReference type="Proteomes" id="UP000800200">
    <property type="component" value="Unassembled WGS sequence"/>
</dbReference>
<dbReference type="AlphaFoldDB" id="A0A6A6DFA0"/>
<organism evidence="2 3">
    <name type="scientific">Zopfia rhizophila CBS 207.26</name>
    <dbReference type="NCBI Taxonomy" id="1314779"/>
    <lineage>
        <taxon>Eukaryota</taxon>
        <taxon>Fungi</taxon>
        <taxon>Dikarya</taxon>
        <taxon>Ascomycota</taxon>
        <taxon>Pezizomycotina</taxon>
        <taxon>Dothideomycetes</taxon>
        <taxon>Dothideomycetes incertae sedis</taxon>
        <taxon>Zopfiaceae</taxon>
        <taxon>Zopfia</taxon>
    </lineage>
</organism>
<gene>
    <name evidence="2" type="ORF">K469DRAFT_605282</name>
</gene>
<reference evidence="2" key="1">
    <citation type="journal article" date="2020" name="Stud. Mycol.">
        <title>101 Dothideomycetes genomes: a test case for predicting lifestyles and emergence of pathogens.</title>
        <authorList>
            <person name="Haridas S."/>
            <person name="Albert R."/>
            <person name="Binder M."/>
            <person name="Bloem J."/>
            <person name="Labutti K."/>
            <person name="Salamov A."/>
            <person name="Andreopoulos B."/>
            <person name="Baker S."/>
            <person name="Barry K."/>
            <person name="Bills G."/>
            <person name="Bluhm B."/>
            <person name="Cannon C."/>
            <person name="Castanera R."/>
            <person name="Culley D."/>
            <person name="Daum C."/>
            <person name="Ezra D."/>
            <person name="Gonzalez J."/>
            <person name="Henrissat B."/>
            <person name="Kuo A."/>
            <person name="Liang C."/>
            <person name="Lipzen A."/>
            <person name="Lutzoni F."/>
            <person name="Magnuson J."/>
            <person name="Mondo S."/>
            <person name="Nolan M."/>
            <person name="Ohm R."/>
            <person name="Pangilinan J."/>
            <person name="Park H.-J."/>
            <person name="Ramirez L."/>
            <person name="Alfaro M."/>
            <person name="Sun H."/>
            <person name="Tritt A."/>
            <person name="Yoshinaga Y."/>
            <person name="Zwiers L.-H."/>
            <person name="Turgeon B."/>
            <person name="Goodwin S."/>
            <person name="Spatafora J."/>
            <person name="Crous P."/>
            <person name="Grigoriev I."/>
        </authorList>
    </citation>
    <scope>NUCLEOTIDE SEQUENCE</scope>
    <source>
        <strain evidence="2">CBS 207.26</strain>
    </source>
</reference>
<feature type="non-terminal residue" evidence="2">
    <location>
        <position position="1"/>
    </location>
</feature>
<keyword evidence="3" id="KW-1185">Reference proteome</keyword>
<feature type="transmembrane region" description="Helical" evidence="1">
    <location>
        <begin position="39"/>
        <end position="56"/>
    </location>
</feature>
<evidence type="ECO:0000313" key="3">
    <source>
        <dbReference type="Proteomes" id="UP000800200"/>
    </source>
</evidence>
<keyword evidence="1" id="KW-1133">Transmembrane helix</keyword>
<protein>
    <submittedName>
        <fullName evidence="2">Uncharacterized protein</fullName>
    </submittedName>
</protein>
<dbReference type="EMBL" id="ML994698">
    <property type="protein sequence ID" value="KAF2176899.1"/>
    <property type="molecule type" value="Genomic_DNA"/>
</dbReference>
<accession>A0A6A6DFA0</accession>
<sequence>CCCCRLYRYNITLIYYYHFLKRFRYAIYYYRILKRILNFFYYLYTITIHSSALINLDN</sequence>
<evidence type="ECO:0000313" key="2">
    <source>
        <dbReference type="EMBL" id="KAF2176899.1"/>
    </source>
</evidence>
<keyword evidence="1" id="KW-0472">Membrane</keyword>
<evidence type="ECO:0000256" key="1">
    <source>
        <dbReference type="SAM" id="Phobius"/>
    </source>
</evidence>
<name>A0A6A6DFA0_9PEZI</name>
<proteinExistence type="predicted"/>